<evidence type="ECO:0000313" key="11">
    <source>
        <dbReference type="Proteomes" id="UP000607331"/>
    </source>
</evidence>
<feature type="transmembrane region" description="Helical" evidence="8">
    <location>
        <begin position="208"/>
        <end position="228"/>
    </location>
</feature>
<evidence type="ECO:0000256" key="5">
    <source>
        <dbReference type="ARBA" id="ARBA00022692"/>
    </source>
</evidence>
<sequence length="387" mass="41405">MPRISPSWVVVLGLLCAIGPLCTDFYLPALPEITDQLSATGTQTQLSLTAALIGLGLGQLFFGPLSDRIGRRKPLAISLLLFIFSSAMCAITHDIHMLIVWRFVQGFAGAGGSVLSRSIARDRYQGTQLTQFFALLMTVNGIAPVLSPVLGGYIITAFDWRILFWTMAGIGAVLLLLSLVVLHETLPPKSANTTQQAKGTPVLKNRRFMRYCLIQAFMMAGLFSYIGSSSFVIQSEYGMSAMQFSLLFGLNGIGLIIAALIFSRLARRIPAETLLRRGLLLAVFCALVTLLLAWQQHTVLALVGLFFTVSFMSGISTVSGAEAMNAVESAQSGTASALMGTLMFVCGGIAAPLAGLGGETMLKMSLAMAISYGLALFFGLLKPRVAQ</sequence>
<feature type="domain" description="Major facilitator superfamily (MFS) profile" evidence="9">
    <location>
        <begin position="1"/>
        <end position="386"/>
    </location>
</feature>
<name>A0ABR6RTV7_9ENTR</name>
<dbReference type="NCBIfam" id="TIGR00710">
    <property type="entry name" value="efflux_Bcr_CflA"/>
    <property type="match status" value="1"/>
</dbReference>
<accession>A0ABR6RTV7</accession>
<feature type="transmembrane region" description="Helical" evidence="8">
    <location>
        <begin position="46"/>
        <end position="63"/>
    </location>
</feature>
<keyword evidence="7 8" id="KW-0472">Membrane</keyword>
<feature type="transmembrane region" description="Helical" evidence="8">
    <location>
        <begin position="162"/>
        <end position="182"/>
    </location>
</feature>
<evidence type="ECO:0000313" key="10">
    <source>
        <dbReference type="EMBL" id="MBC1186443.1"/>
    </source>
</evidence>
<feature type="transmembrane region" description="Helical" evidence="8">
    <location>
        <begin position="274"/>
        <end position="294"/>
    </location>
</feature>
<dbReference type="SUPFAM" id="SSF103473">
    <property type="entry name" value="MFS general substrate transporter"/>
    <property type="match status" value="1"/>
</dbReference>
<evidence type="ECO:0000256" key="2">
    <source>
        <dbReference type="ARBA" id="ARBA00006236"/>
    </source>
</evidence>
<evidence type="ECO:0000256" key="1">
    <source>
        <dbReference type="ARBA" id="ARBA00004651"/>
    </source>
</evidence>
<comment type="caution">
    <text evidence="10">The sequence shown here is derived from an EMBL/GenBank/DDBJ whole genome shotgun (WGS) entry which is preliminary data.</text>
</comment>
<comment type="similarity">
    <text evidence="2 8">Belongs to the major facilitator superfamily. Bcr/CmlA family.</text>
</comment>
<keyword evidence="8" id="KW-0997">Cell inner membrane</keyword>
<dbReference type="Pfam" id="PF07690">
    <property type="entry name" value="MFS_1"/>
    <property type="match status" value="1"/>
</dbReference>
<dbReference type="EMBL" id="JABBJF010000009">
    <property type="protein sequence ID" value="MBC1186443.1"/>
    <property type="molecule type" value="Genomic_DNA"/>
</dbReference>
<dbReference type="RefSeq" id="WP_185668102.1">
    <property type="nucleotide sequence ID" value="NZ_JABBJF010000009.1"/>
</dbReference>
<keyword evidence="6 8" id="KW-1133">Transmembrane helix</keyword>
<keyword evidence="5 8" id="KW-0812">Transmembrane</keyword>
<proteinExistence type="inferred from homology"/>
<dbReference type="CDD" id="cd17320">
    <property type="entry name" value="MFS_MdfA_MDR_like"/>
    <property type="match status" value="1"/>
</dbReference>
<comment type="caution">
    <text evidence="8">Lacks conserved residue(s) required for the propagation of feature annotation.</text>
</comment>
<dbReference type="InterPro" id="IPR011701">
    <property type="entry name" value="MFS"/>
</dbReference>
<dbReference type="PANTHER" id="PTHR23502">
    <property type="entry name" value="MAJOR FACILITATOR SUPERFAMILY"/>
    <property type="match status" value="1"/>
</dbReference>
<feature type="transmembrane region" description="Helical" evidence="8">
    <location>
        <begin position="300"/>
        <end position="321"/>
    </location>
</feature>
<evidence type="ECO:0000256" key="7">
    <source>
        <dbReference type="ARBA" id="ARBA00023136"/>
    </source>
</evidence>
<keyword evidence="4" id="KW-1003">Cell membrane</keyword>
<feature type="transmembrane region" description="Helical" evidence="8">
    <location>
        <begin position="132"/>
        <end position="156"/>
    </location>
</feature>
<evidence type="ECO:0000256" key="6">
    <source>
        <dbReference type="ARBA" id="ARBA00022989"/>
    </source>
</evidence>
<feature type="transmembrane region" description="Helical" evidence="8">
    <location>
        <begin position="99"/>
        <end position="120"/>
    </location>
</feature>
<dbReference type="InterPro" id="IPR036259">
    <property type="entry name" value="MFS_trans_sf"/>
</dbReference>
<dbReference type="PANTHER" id="PTHR23502:SF132">
    <property type="entry name" value="POLYAMINE TRANSPORTER 2-RELATED"/>
    <property type="match status" value="1"/>
</dbReference>
<dbReference type="InterPro" id="IPR020846">
    <property type="entry name" value="MFS_dom"/>
</dbReference>
<dbReference type="InterPro" id="IPR004812">
    <property type="entry name" value="Efflux_drug-R_Bcr/CmlA"/>
</dbReference>
<dbReference type="Proteomes" id="UP000607331">
    <property type="component" value="Unassembled WGS sequence"/>
</dbReference>
<evidence type="ECO:0000256" key="8">
    <source>
        <dbReference type="RuleBase" id="RU365088"/>
    </source>
</evidence>
<keyword evidence="3 8" id="KW-0813">Transport</keyword>
<feature type="transmembrane region" description="Helical" evidence="8">
    <location>
        <begin position="240"/>
        <end position="262"/>
    </location>
</feature>
<gene>
    <name evidence="10" type="ORF">HII27_12045</name>
</gene>
<keyword evidence="11" id="KW-1185">Reference proteome</keyword>
<feature type="transmembrane region" description="Helical" evidence="8">
    <location>
        <begin position="75"/>
        <end position="93"/>
    </location>
</feature>
<comment type="subcellular location">
    <subcellularLocation>
        <location evidence="8">Cell inner membrane</location>
        <topology evidence="8">Multi-pass membrane protein</topology>
    </subcellularLocation>
    <subcellularLocation>
        <location evidence="1">Cell membrane</location>
        <topology evidence="1">Multi-pass membrane protein</topology>
    </subcellularLocation>
</comment>
<dbReference type="PROSITE" id="PS50850">
    <property type="entry name" value="MFS"/>
    <property type="match status" value="1"/>
</dbReference>
<evidence type="ECO:0000256" key="3">
    <source>
        <dbReference type="ARBA" id="ARBA00022448"/>
    </source>
</evidence>
<organism evidence="10 11">
    <name type="scientific">Kluyvera sichuanensis</name>
    <dbReference type="NCBI Taxonomy" id="2725494"/>
    <lineage>
        <taxon>Bacteria</taxon>
        <taxon>Pseudomonadati</taxon>
        <taxon>Pseudomonadota</taxon>
        <taxon>Gammaproteobacteria</taxon>
        <taxon>Enterobacterales</taxon>
        <taxon>Enterobacteriaceae</taxon>
        <taxon>Kluyvera</taxon>
    </lineage>
</organism>
<reference evidence="10 11" key="1">
    <citation type="submission" date="2020-04" db="EMBL/GenBank/DDBJ databases">
        <title>The draft genome of Kluyvera sichuanensis strain SCKS090646.</title>
        <authorList>
            <person name="Wei L."/>
            <person name="Liu L."/>
            <person name="Feng Y."/>
            <person name="Zong Z."/>
        </authorList>
    </citation>
    <scope>NUCLEOTIDE SEQUENCE [LARGE SCALE GENOMIC DNA]</scope>
    <source>
        <strain evidence="10 11">090646</strain>
    </source>
</reference>
<feature type="transmembrane region" description="Helical" evidence="8">
    <location>
        <begin position="361"/>
        <end position="381"/>
    </location>
</feature>
<dbReference type="Gene3D" id="1.20.1720.10">
    <property type="entry name" value="Multidrug resistance protein D"/>
    <property type="match status" value="1"/>
</dbReference>
<evidence type="ECO:0000259" key="9">
    <source>
        <dbReference type="PROSITE" id="PS50850"/>
    </source>
</evidence>
<evidence type="ECO:0000256" key="4">
    <source>
        <dbReference type="ARBA" id="ARBA00022475"/>
    </source>
</evidence>
<feature type="transmembrane region" description="Helical" evidence="8">
    <location>
        <begin position="333"/>
        <end position="355"/>
    </location>
</feature>
<protein>
    <recommendedName>
        <fullName evidence="8">Bcr/CflA family efflux transporter</fullName>
    </recommendedName>
</protein>